<keyword evidence="1" id="KW-0521">NADP</keyword>
<dbReference type="Pfam" id="PF00107">
    <property type="entry name" value="ADH_zinc_N"/>
    <property type="match status" value="1"/>
</dbReference>
<protein>
    <submittedName>
        <fullName evidence="3">Zinc-binding dehydrogenase</fullName>
    </submittedName>
</protein>
<evidence type="ECO:0000256" key="1">
    <source>
        <dbReference type="ARBA" id="ARBA00022857"/>
    </source>
</evidence>
<dbReference type="InterPro" id="IPR013149">
    <property type="entry name" value="ADH-like_C"/>
</dbReference>
<dbReference type="InterPro" id="IPR020843">
    <property type="entry name" value="ER"/>
</dbReference>
<dbReference type="Proteomes" id="UP001236014">
    <property type="component" value="Chromosome"/>
</dbReference>
<dbReference type="EMBL" id="CP127294">
    <property type="protein sequence ID" value="WIX81807.1"/>
    <property type="molecule type" value="Genomic_DNA"/>
</dbReference>
<name>A0A9Y2N0B4_9PSEU</name>
<dbReference type="InterPro" id="IPR036291">
    <property type="entry name" value="NAD(P)-bd_dom_sf"/>
</dbReference>
<dbReference type="Gene3D" id="3.40.50.720">
    <property type="entry name" value="NAD(P)-binding Rossmann-like Domain"/>
    <property type="match status" value="1"/>
</dbReference>
<gene>
    <name evidence="3" type="ORF">QRX50_14125</name>
</gene>
<keyword evidence="4" id="KW-1185">Reference proteome</keyword>
<dbReference type="InterPro" id="IPR011032">
    <property type="entry name" value="GroES-like_sf"/>
</dbReference>
<proteinExistence type="predicted"/>
<evidence type="ECO:0000313" key="4">
    <source>
        <dbReference type="Proteomes" id="UP001236014"/>
    </source>
</evidence>
<evidence type="ECO:0000313" key="3">
    <source>
        <dbReference type="EMBL" id="WIX81807.1"/>
    </source>
</evidence>
<dbReference type="SUPFAM" id="SSF51735">
    <property type="entry name" value="NAD(P)-binding Rossmann-fold domains"/>
    <property type="match status" value="1"/>
</dbReference>
<organism evidence="3 4">
    <name type="scientific">Amycolatopsis carbonis</name>
    <dbReference type="NCBI Taxonomy" id="715471"/>
    <lineage>
        <taxon>Bacteria</taxon>
        <taxon>Bacillati</taxon>
        <taxon>Actinomycetota</taxon>
        <taxon>Actinomycetes</taxon>
        <taxon>Pseudonocardiales</taxon>
        <taxon>Pseudonocardiaceae</taxon>
        <taxon>Amycolatopsis</taxon>
    </lineage>
</organism>
<dbReference type="PANTHER" id="PTHR44154">
    <property type="entry name" value="QUINONE OXIDOREDUCTASE"/>
    <property type="match status" value="1"/>
</dbReference>
<dbReference type="Pfam" id="PF08240">
    <property type="entry name" value="ADH_N"/>
    <property type="match status" value="1"/>
</dbReference>
<dbReference type="Gene3D" id="3.90.180.10">
    <property type="entry name" value="Medium-chain alcohol dehydrogenases, catalytic domain"/>
    <property type="match status" value="1"/>
</dbReference>
<reference evidence="3 4" key="1">
    <citation type="submission" date="2023-06" db="EMBL/GenBank/DDBJ databases">
        <authorList>
            <person name="Oyuntsetseg B."/>
            <person name="Kim S.B."/>
        </authorList>
    </citation>
    <scope>NUCLEOTIDE SEQUENCE [LARGE SCALE GENOMIC DNA]</scope>
    <source>
        <strain evidence="3 4">2-15</strain>
    </source>
</reference>
<dbReference type="SUPFAM" id="SSF50129">
    <property type="entry name" value="GroES-like"/>
    <property type="match status" value="1"/>
</dbReference>
<dbReference type="AlphaFoldDB" id="A0A9Y2N0B4"/>
<dbReference type="RefSeq" id="WP_285972389.1">
    <property type="nucleotide sequence ID" value="NZ_CP127294.1"/>
</dbReference>
<dbReference type="InterPro" id="IPR013154">
    <property type="entry name" value="ADH-like_N"/>
</dbReference>
<accession>A0A9Y2N0B4</accession>
<dbReference type="GO" id="GO:0016491">
    <property type="term" value="F:oxidoreductase activity"/>
    <property type="evidence" value="ECO:0007669"/>
    <property type="project" value="InterPro"/>
</dbReference>
<dbReference type="SMART" id="SM00829">
    <property type="entry name" value="PKS_ER"/>
    <property type="match status" value="1"/>
</dbReference>
<dbReference type="PANTHER" id="PTHR44154:SF1">
    <property type="entry name" value="QUINONE OXIDOREDUCTASE"/>
    <property type="match status" value="1"/>
</dbReference>
<dbReference type="KEGG" id="acab:QRX50_14125"/>
<sequence>MKAVAIQEFGPAEGLRVIETPEPTPDTGQVLIETEAIGVGGVDAVIRRGTLGSYGFKPGHIPGSEVAGKVIAVGAGLDESLKGRRVWAFTGTGGGYAEKAVASDFLPIPETLTSEDAVAIGTSGAVSHFALAHAHFEAGESVLVRGAAGSIGVSAVQLAARNGAKNVAVTTSNHERGERLKKLGATEVLDRAGTGEGKYDVIIDLIAGPNLPDFFDKLNPNGRLVVVGVVGGMPLSDFAAKLLQNFQKSWSFMTFSADTVPREDLRRVRLEQFGDGMFKGIVHEILPLDQAALAHQKMDDGEVFGRIVLKP</sequence>
<feature type="domain" description="Enoyl reductase (ER)" evidence="2">
    <location>
        <begin position="10"/>
        <end position="309"/>
    </location>
</feature>
<dbReference type="InterPro" id="IPR051603">
    <property type="entry name" value="Zinc-ADH_QOR/CCCR"/>
</dbReference>
<evidence type="ECO:0000259" key="2">
    <source>
        <dbReference type="SMART" id="SM00829"/>
    </source>
</evidence>